<dbReference type="WBParaSite" id="HPLM_0001419901-mRNA-1">
    <property type="protein sequence ID" value="HPLM_0001419901-mRNA-1"/>
    <property type="gene ID" value="HPLM_0001419901"/>
</dbReference>
<name>A0A0N4WRR9_HAEPC</name>
<dbReference type="AlphaFoldDB" id="A0A0N4WRR9"/>
<organism evidence="1">
    <name type="scientific">Haemonchus placei</name>
    <name type="common">Barber's pole worm</name>
    <dbReference type="NCBI Taxonomy" id="6290"/>
    <lineage>
        <taxon>Eukaryota</taxon>
        <taxon>Metazoa</taxon>
        <taxon>Ecdysozoa</taxon>
        <taxon>Nematoda</taxon>
        <taxon>Chromadorea</taxon>
        <taxon>Rhabditida</taxon>
        <taxon>Rhabditina</taxon>
        <taxon>Rhabditomorpha</taxon>
        <taxon>Strongyloidea</taxon>
        <taxon>Trichostrongylidae</taxon>
        <taxon>Haemonchus</taxon>
    </lineage>
</organism>
<reference evidence="1" key="1">
    <citation type="submission" date="2017-02" db="UniProtKB">
        <authorList>
            <consortium name="WormBaseParasite"/>
        </authorList>
    </citation>
    <scope>IDENTIFICATION</scope>
</reference>
<accession>A0A0N4WRR9</accession>
<evidence type="ECO:0000313" key="1">
    <source>
        <dbReference type="WBParaSite" id="HPLM_0001419901-mRNA-1"/>
    </source>
</evidence>
<protein>
    <submittedName>
        <fullName evidence="1">Fungal_trans domain-containing protein</fullName>
    </submittedName>
</protein>
<sequence length="149" mass="17134">LRSVRNGDQRCGIDAEEVRLEVWFIIVDCNLAQVTENMLLYMLIALIPPSVHGYPHYLESQYQACSPWIYIPKFNKCYKKFCADRYYNDHKHLCKRLGALQVNICSLEENHIVASKFPRSVLNVSALLLLHINLSTSDFSEKAIGSLFP</sequence>
<proteinExistence type="predicted"/>